<proteinExistence type="predicted"/>
<organism evidence="1">
    <name type="scientific">Anguilla anguilla</name>
    <name type="common">European freshwater eel</name>
    <name type="synonym">Muraena anguilla</name>
    <dbReference type="NCBI Taxonomy" id="7936"/>
    <lineage>
        <taxon>Eukaryota</taxon>
        <taxon>Metazoa</taxon>
        <taxon>Chordata</taxon>
        <taxon>Craniata</taxon>
        <taxon>Vertebrata</taxon>
        <taxon>Euteleostomi</taxon>
        <taxon>Actinopterygii</taxon>
        <taxon>Neopterygii</taxon>
        <taxon>Teleostei</taxon>
        <taxon>Anguilliformes</taxon>
        <taxon>Anguillidae</taxon>
        <taxon>Anguilla</taxon>
    </lineage>
</organism>
<protein>
    <submittedName>
        <fullName evidence="1">Uncharacterized protein</fullName>
    </submittedName>
</protein>
<sequence length="30" mass="3462">MYCASPQSNYLFTANLSRQQMSIRKTVLLP</sequence>
<evidence type="ECO:0000313" key="1">
    <source>
        <dbReference type="EMBL" id="JAH48873.1"/>
    </source>
</evidence>
<reference evidence="1" key="1">
    <citation type="submission" date="2014-11" db="EMBL/GenBank/DDBJ databases">
        <authorList>
            <person name="Amaro Gonzalez C."/>
        </authorList>
    </citation>
    <scope>NUCLEOTIDE SEQUENCE</scope>
</reference>
<name>A0A0E9T802_ANGAN</name>
<accession>A0A0E9T802</accession>
<dbReference type="EMBL" id="GBXM01059704">
    <property type="protein sequence ID" value="JAH48873.1"/>
    <property type="molecule type" value="Transcribed_RNA"/>
</dbReference>
<dbReference type="AlphaFoldDB" id="A0A0E9T802"/>
<reference evidence="1" key="2">
    <citation type="journal article" date="2015" name="Fish Shellfish Immunol.">
        <title>Early steps in the European eel (Anguilla anguilla)-Vibrio vulnificus interaction in the gills: Role of the RtxA13 toxin.</title>
        <authorList>
            <person name="Callol A."/>
            <person name="Pajuelo D."/>
            <person name="Ebbesson L."/>
            <person name="Teles M."/>
            <person name="MacKenzie S."/>
            <person name="Amaro C."/>
        </authorList>
    </citation>
    <scope>NUCLEOTIDE SEQUENCE</scope>
</reference>